<name>A0AAD8C7G8_BIOPF</name>
<reference evidence="2" key="2">
    <citation type="submission" date="2023-04" db="EMBL/GenBank/DDBJ databases">
        <authorList>
            <person name="Bu L."/>
            <person name="Lu L."/>
            <person name="Laidemitt M.R."/>
            <person name="Zhang S.M."/>
            <person name="Mutuku M."/>
            <person name="Mkoji G."/>
            <person name="Steinauer M."/>
            <person name="Loker E.S."/>
        </authorList>
    </citation>
    <scope>NUCLEOTIDE SEQUENCE</scope>
    <source>
        <strain evidence="2">KasaAsao</strain>
        <tissue evidence="2">Whole Snail</tissue>
    </source>
</reference>
<keyword evidence="1" id="KW-0812">Transmembrane</keyword>
<evidence type="ECO:0000313" key="3">
    <source>
        <dbReference type="Proteomes" id="UP001233172"/>
    </source>
</evidence>
<evidence type="ECO:0000256" key="1">
    <source>
        <dbReference type="SAM" id="Phobius"/>
    </source>
</evidence>
<keyword evidence="1" id="KW-1133">Transmembrane helix</keyword>
<feature type="transmembrane region" description="Helical" evidence="1">
    <location>
        <begin position="69"/>
        <end position="87"/>
    </location>
</feature>
<evidence type="ECO:0000313" key="2">
    <source>
        <dbReference type="EMBL" id="KAK0067871.1"/>
    </source>
</evidence>
<dbReference type="Proteomes" id="UP001233172">
    <property type="component" value="Unassembled WGS sequence"/>
</dbReference>
<keyword evidence="1" id="KW-0472">Membrane</keyword>
<reference evidence="2" key="1">
    <citation type="journal article" date="2023" name="PLoS Negl. Trop. Dis.">
        <title>A genome sequence for Biomphalaria pfeifferi, the major vector snail for the human-infecting parasite Schistosoma mansoni.</title>
        <authorList>
            <person name="Bu L."/>
            <person name="Lu L."/>
            <person name="Laidemitt M.R."/>
            <person name="Zhang S.M."/>
            <person name="Mutuku M."/>
            <person name="Mkoji G."/>
            <person name="Steinauer M."/>
            <person name="Loker E.S."/>
        </authorList>
    </citation>
    <scope>NUCLEOTIDE SEQUENCE</scope>
    <source>
        <strain evidence="2">KasaAsao</strain>
    </source>
</reference>
<dbReference type="EMBL" id="JASAOG010000006">
    <property type="protein sequence ID" value="KAK0067871.1"/>
    <property type="molecule type" value="Genomic_DNA"/>
</dbReference>
<comment type="caution">
    <text evidence="2">The sequence shown here is derived from an EMBL/GenBank/DDBJ whole genome shotgun (WGS) entry which is preliminary data.</text>
</comment>
<proteinExistence type="predicted"/>
<accession>A0AAD8C7G8</accession>
<keyword evidence="3" id="KW-1185">Reference proteome</keyword>
<sequence length="92" mass="10616">IKVHYKVVEIGWWKQQTAWSVPHEAICSFVCGCRFLQLASPFLRRCRDRCFDFFMTIVSDASQLTHKEVVVIPVFLIMAVGPVQLTFPMDVP</sequence>
<feature type="non-terminal residue" evidence="2">
    <location>
        <position position="1"/>
    </location>
</feature>
<organism evidence="2 3">
    <name type="scientific">Biomphalaria pfeifferi</name>
    <name type="common">Bloodfluke planorb</name>
    <name type="synonym">Freshwater snail</name>
    <dbReference type="NCBI Taxonomy" id="112525"/>
    <lineage>
        <taxon>Eukaryota</taxon>
        <taxon>Metazoa</taxon>
        <taxon>Spiralia</taxon>
        <taxon>Lophotrochozoa</taxon>
        <taxon>Mollusca</taxon>
        <taxon>Gastropoda</taxon>
        <taxon>Heterobranchia</taxon>
        <taxon>Euthyneura</taxon>
        <taxon>Panpulmonata</taxon>
        <taxon>Hygrophila</taxon>
        <taxon>Lymnaeoidea</taxon>
        <taxon>Planorbidae</taxon>
        <taxon>Biomphalaria</taxon>
    </lineage>
</organism>
<gene>
    <name evidence="2" type="ORF">Bpfe_002712</name>
</gene>
<protein>
    <submittedName>
        <fullName evidence="2">Uncharacterized protein</fullName>
    </submittedName>
</protein>
<dbReference type="AlphaFoldDB" id="A0AAD8C7G8"/>